<organism evidence="2 3">
    <name type="scientific">Paragonimus heterotremus</name>
    <dbReference type="NCBI Taxonomy" id="100268"/>
    <lineage>
        <taxon>Eukaryota</taxon>
        <taxon>Metazoa</taxon>
        <taxon>Spiralia</taxon>
        <taxon>Lophotrochozoa</taxon>
        <taxon>Platyhelminthes</taxon>
        <taxon>Trematoda</taxon>
        <taxon>Digenea</taxon>
        <taxon>Plagiorchiida</taxon>
        <taxon>Troglotremata</taxon>
        <taxon>Troglotrematidae</taxon>
        <taxon>Paragonimus</taxon>
    </lineage>
</organism>
<gene>
    <name evidence="2" type="ORF">PHET_03369</name>
</gene>
<evidence type="ECO:0000313" key="2">
    <source>
        <dbReference type="EMBL" id="KAF5403204.1"/>
    </source>
</evidence>
<protein>
    <recommendedName>
        <fullName evidence="1">PDZ domain-containing protein</fullName>
    </recommendedName>
</protein>
<evidence type="ECO:0000313" key="3">
    <source>
        <dbReference type="Proteomes" id="UP000748531"/>
    </source>
</evidence>
<evidence type="ECO:0000259" key="1">
    <source>
        <dbReference type="PROSITE" id="PS50106"/>
    </source>
</evidence>
<dbReference type="Gene3D" id="2.30.42.10">
    <property type="match status" value="1"/>
</dbReference>
<dbReference type="PROSITE" id="PS50106">
    <property type="entry name" value="PDZ"/>
    <property type="match status" value="1"/>
</dbReference>
<comment type="caution">
    <text evidence="2">The sequence shown here is derived from an EMBL/GenBank/DDBJ whole genome shotgun (WGS) entry which is preliminary data.</text>
</comment>
<dbReference type="InterPro" id="IPR001478">
    <property type="entry name" value="PDZ"/>
</dbReference>
<name>A0A8J4TEN4_9TREM</name>
<sequence length="157" mass="17201">VNGQDLRNASHEQAIHAFRQAKDPIIVEVARRDQVPLEANSKFSTHTQDLSSLDQFAASEMITNHKSTAVQTEFNAAEATLTAMAAVALTTEDIRAALSLPRNGIQSSSPEHVPYHLGAVDFDNSRNTCDSRPPAVALSVPDWECFIPPHKHMESED</sequence>
<dbReference type="InterPro" id="IPR036034">
    <property type="entry name" value="PDZ_sf"/>
</dbReference>
<dbReference type="OrthoDB" id="6284171at2759"/>
<reference evidence="2" key="1">
    <citation type="submission" date="2019-05" db="EMBL/GenBank/DDBJ databases">
        <title>Annotation for the trematode Paragonimus heterotremus.</title>
        <authorList>
            <person name="Choi Y.-J."/>
        </authorList>
    </citation>
    <scope>NUCLEOTIDE SEQUENCE</scope>
    <source>
        <strain evidence="2">LC</strain>
    </source>
</reference>
<feature type="domain" description="PDZ" evidence="1">
    <location>
        <begin position="1"/>
        <end position="33"/>
    </location>
</feature>
<proteinExistence type="predicted"/>
<keyword evidence="3" id="KW-1185">Reference proteome</keyword>
<feature type="non-terminal residue" evidence="2">
    <location>
        <position position="157"/>
    </location>
</feature>
<dbReference type="AlphaFoldDB" id="A0A8J4TEN4"/>
<dbReference type="Proteomes" id="UP000748531">
    <property type="component" value="Unassembled WGS sequence"/>
</dbReference>
<dbReference type="SUPFAM" id="SSF50156">
    <property type="entry name" value="PDZ domain-like"/>
    <property type="match status" value="1"/>
</dbReference>
<dbReference type="EMBL" id="LUCH01001362">
    <property type="protein sequence ID" value="KAF5403204.1"/>
    <property type="molecule type" value="Genomic_DNA"/>
</dbReference>
<accession>A0A8J4TEN4</accession>